<dbReference type="InterPro" id="IPR002181">
    <property type="entry name" value="Fibrinogen_a/b/g_C_dom"/>
</dbReference>
<evidence type="ECO:0000256" key="1">
    <source>
        <dbReference type="ARBA" id="ARBA00022837"/>
    </source>
</evidence>
<gene>
    <name evidence="5" type="ORF">NPIL_553551</name>
</gene>
<dbReference type="CDD" id="cd00087">
    <property type="entry name" value="FReD"/>
    <property type="match status" value="1"/>
</dbReference>
<dbReference type="PROSITE" id="PS51406">
    <property type="entry name" value="FIBRINOGEN_C_2"/>
    <property type="match status" value="1"/>
</dbReference>
<dbReference type="InterPro" id="IPR050373">
    <property type="entry name" value="Fibrinogen_C-term_domain"/>
</dbReference>
<dbReference type="PROSITE" id="PS00514">
    <property type="entry name" value="FIBRINOGEN_C_1"/>
    <property type="match status" value="1"/>
</dbReference>
<dbReference type="GO" id="GO:0030246">
    <property type="term" value="F:carbohydrate binding"/>
    <property type="evidence" value="ECO:0007669"/>
    <property type="project" value="UniProtKB-ARBA"/>
</dbReference>
<dbReference type="AlphaFoldDB" id="A0A8X6K1L4"/>
<evidence type="ECO:0000313" key="6">
    <source>
        <dbReference type="Proteomes" id="UP000887013"/>
    </source>
</evidence>
<comment type="caution">
    <text evidence="5">The sequence shown here is derived from an EMBL/GenBank/DDBJ whole genome shotgun (WGS) entry which is preliminary data.</text>
</comment>
<keyword evidence="1" id="KW-0106">Calcium</keyword>
<dbReference type="GO" id="GO:0098609">
    <property type="term" value="P:cell-cell adhesion"/>
    <property type="evidence" value="ECO:0007669"/>
    <property type="project" value="UniProtKB-ARBA"/>
</dbReference>
<dbReference type="OrthoDB" id="10072423at2759"/>
<dbReference type="InterPro" id="IPR020837">
    <property type="entry name" value="Fibrinogen_CS"/>
</dbReference>
<sequence>MINKAKLHLPECPTITYDTEFKPKDCEELLRSGVKESGVYTVWLRNRVTGEGPLNVFCDMETDGGGWTVIQRRGDYGNPFDFFFEDWERYKSGFGDIKEDFWLGNDFIFALTNQRLYSVRFDLWSVDGRKVHALYDTFWIDDENHKYALHIKGYSGDAGDSLFPNHDNRSFTTKDQDNDANVKENCAVSYRGAWWYAGCLISNLNGLYLRGPHDNQGEGINWLTFKGLNESLLATEIKFRPKDFKFNHI</sequence>
<dbReference type="Gene3D" id="3.90.215.10">
    <property type="entry name" value="Gamma Fibrinogen, chain A, domain 1"/>
    <property type="match status" value="1"/>
</dbReference>
<comment type="function">
    <text evidence="3">Lectin involved in innate immunity. Agglutinates all types of human erythrocytes, Gram-positive and Gram-negative bacteria. Has a stronger agglutinating activity towards Gram-negative bacteria than towards Gram-positive bacteria. Specifically recognizes acetyl group-containing substances on agglutinated cells. The hemagglutinating activity was inhibited by EDTA, acetyl group-containing mono- and disaccharides, N-acetyl derivatives of amino acids, other acetyl group-containing substances, propionamide and benzamide. Enhances the antimicrobial activity of big defensin against Gram-positive bacteria but not against Gram-negative bacteria.</text>
</comment>
<accession>A0A8X6K1L4</accession>
<evidence type="ECO:0000313" key="5">
    <source>
        <dbReference type="EMBL" id="GFS55135.1"/>
    </source>
</evidence>
<dbReference type="PANTHER" id="PTHR19143">
    <property type="entry name" value="FIBRINOGEN/TENASCIN/ANGIOPOEITIN"/>
    <property type="match status" value="1"/>
</dbReference>
<dbReference type="Pfam" id="PF00147">
    <property type="entry name" value="Fibrinogen_C"/>
    <property type="match status" value="1"/>
</dbReference>
<organism evidence="5 6">
    <name type="scientific">Nephila pilipes</name>
    <name type="common">Giant wood spider</name>
    <name type="synonym">Nephila maculata</name>
    <dbReference type="NCBI Taxonomy" id="299642"/>
    <lineage>
        <taxon>Eukaryota</taxon>
        <taxon>Metazoa</taxon>
        <taxon>Ecdysozoa</taxon>
        <taxon>Arthropoda</taxon>
        <taxon>Chelicerata</taxon>
        <taxon>Arachnida</taxon>
        <taxon>Araneae</taxon>
        <taxon>Araneomorphae</taxon>
        <taxon>Entelegynae</taxon>
        <taxon>Araneoidea</taxon>
        <taxon>Nephilidae</taxon>
        <taxon>Nephila</taxon>
    </lineage>
</organism>
<dbReference type="SUPFAM" id="SSF56496">
    <property type="entry name" value="Fibrinogen C-terminal domain-like"/>
    <property type="match status" value="1"/>
</dbReference>
<evidence type="ECO:0000259" key="4">
    <source>
        <dbReference type="PROSITE" id="PS51406"/>
    </source>
</evidence>
<keyword evidence="6" id="KW-1185">Reference proteome</keyword>
<dbReference type="EMBL" id="BMAW01046389">
    <property type="protein sequence ID" value="GFS55135.1"/>
    <property type="molecule type" value="Genomic_DNA"/>
</dbReference>
<dbReference type="InterPro" id="IPR036056">
    <property type="entry name" value="Fibrinogen-like_C"/>
</dbReference>
<dbReference type="Proteomes" id="UP000887013">
    <property type="component" value="Unassembled WGS sequence"/>
</dbReference>
<evidence type="ECO:0000256" key="3">
    <source>
        <dbReference type="ARBA" id="ARBA00053344"/>
    </source>
</evidence>
<keyword evidence="2" id="KW-1015">Disulfide bond</keyword>
<dbReference type="NCBIfam" id="NF040941">
    <property type="entry name" value="GGGWT_bact"/>
    <property type="match status" value="1"/>
</dbReference>
<dbReference type="PANTHER" id="PTHR19143:SF458">
    <property type="entry name" value="FIBRINOGEN C-TERMINAL DOMAIN-CONTAINING PROTEIN-RELATED"/>
    <property type="match status" value="1"/>
</dbReference>
<evidence type="ECO:0000256" key="2">
    <source>
        <dbReference type="ARBA" id="ARBA00023157"/>
    </source>
</evidence>
<feature type="domain" description="Fibrinogen C-terminal" evidence="4">
    <location>
        <begin position="17"/>
        <end position="243"/>
    </location>
</feature>
<dbReference type="GO" id="GO:0005615">
    <property type="term" value="C:extracellular space"/>
    <property type="evidence" value="ECO:0007669"/>
    <property type="project" value="TreeGrafter"/>
</dbReference>
<name>A0A8X6K1L4_NEPPI</name>
<dbReference type="FunFam" id="3.90.215.10:FF:000001">
    <property type="entry name" value="Tenascin isoform 1"/>
    <property type="match status" value="1"/>
</dbReference>
<reference evidence="5" key="1">
    <citation type="submission" date="2020-08" db="EMBL/GenBank/DDBJ databases">
        <title>Multicomponent nature underlies the extraordinary mechanical properties of spider dragline silk.</title>
        <authorList>
            <person name="Kono N."/>
            <person name="Nakamura H."/>
            <person name="Mori M."/>
            <person name="Yoshida Y."/>
            <person name="Ohtoshi R."/>
            <person name="Malay A.D."/>
            <person name="Moran D.A.P."/>
            <person name="Tomita M."/>
            <person name="Numata K."/>
            <person name="Arakawa K."/>
        </authorList>
    </citation>
    <scope>NUCLEOTIDE SEQUENCE</scope>
</reference>
<dbReference type="SMART" id="SM00186">
    <property type="entry name" value="FBG"/>
    <property type="match status" value="1"/>
</dbReference>
<protein>
    <submittedName>
        <fullName evidence="5">Techylectin-5A</fullName>
    </submittedName>
</protein>
<dbReference type="InterPro" id="IPR014716">
    <property type="entry name" value="Fibrinogen_a/b/g_C_1"/>
</dbReference>
<proteinExistence type="predicted"/>